<dbReference type="Gene3D" id="3.40.50.10210">
    <property type="match status" value="1"/>
</dbReference>
<dbReference type="EMBL" id="PYLO01000001">
    <property type="protein sequence ID" value="PST38760.1"/>
    <property type="molecule type" value="Genomic_DNA"/>
</dbReference>
<dbReference type="NCBIfam" id="NF000996">
    <property type="entry name" value="PRK00105.1"/>
    <property type="match status" value="1"/>
</dbReference>
<dbReference type="GO" id="GO:0009236">
    <property type="term" value="P:cobalamin biosynthetic process"/>
    <property type="evidence" value="ECO:0007669"/>
    <property type="project" value="UniProtKB-UniRule"/>
</dbReference>
<dbReference type="InterPro" id="IPR017846">
    <property type="entry name" value="Nict_dMeBzImd_PRibTrfase_bact"/>
</dbReference>
<comment type="pathway">
    <text evidence="2">Nucleoside biosynthesis; alpha-ribazole biosynthesis; alpha-ribazole from 5,6-dimethylbenzimidazole: step 1/2.</text>
</comment>
<dbReference type="AlphaFoldDB" id="A0A2T3FU10"/>
<keyword evidence="7 11" id="KW-0328">Glycosyltransferase</keyword>
<dbReference type="InterPro" id="IPR023195">
    <property type="entry name" value="Nict_dMeBzImd_PRibTrfase_N"/>
</dbReference>
<gene>
    <name evidence="11" type="primary">cobT</name>
    <name evidence="11" type="ORF">C7U56_02090</name>
</gene>
<dbReference type="PANTHER" id="PTHR43463:SF1">
    <property type="entry name" value="NICOTINATE-NUCLEOTIDE--DIMETHYLBENZIMIDAZOLE PHOSPHORIBOSYLTRANSFERASE"/>
    <property type="match status" value="1"/>
</dbReference>
<name>A0A2T3FU10_9CLOT</name>
<dbReference type="PANTHER" id="PTHR43463">
    <property type="entry name" value="NICOTINATE-NUCLEOTIDE--DIMETHYLBENZIMIDAZOLE PHOSPHORIBOSYLTRANSFERASE"/>
    <property type="match status" value="1"/>
</dbReference>
<evidence type="ECO:0000256" key="2">
    <source>
        <dbReference type="ARBA" id="ARBA00005049"/>
    </source>
</evidence>
<evidence type="ECO:0000313" key="12">
    <source>
        <dbReference type="Proteomes" id="UP000241048"/>
    </source>
</evidence>
<dbReference type="InterPro" id="IPR003200">
    <property type="entry name" value="Nict_dMeBzImd_PRibTrfase"/>
</dbReference>
<dbReference type="Pfam" id="PF02277">
    <property type="entry name" value="DBI_PRT"/>
    <property type="match status" value="1"/>
</dbReference>
<dbReference type="SUPFAM" id="SSF52733">
    <property type="entry name" value="Nicotinate mononucleotide:5,6-dimethylbenzimidazole phosphoribosyltransferase (CobT)"/>
    <property type="match status" value="1"/>
</dbReference>
<comment type="catalytic activity">
    <reaction evidence="9">
        <text>5,6-dimethylbenzimidazole + nicotinate beta-D-ribonucleotide = alpha-ribazole 5'-phosphate + nicotinate + H(+)</text>
        <dbReference type="Rhea" id="RHEA:11196"/>
        <dbReference type="ChEBI" id="CHEBI:15378"/>
        <dbReference type="ChEBI" id="CHEBI:15890"/>
        <dbReference type="ChEBI" id="CHEBI:32544"/>
        <dbReference type="ChEBI" id="CHEBI:57502"/>
        <dbReference type="ChEBI" id="CHEBI:57918"/>
        <dbReference type="EC" id="2.4.2.21"/>
    </reaction>
</comment>
<comment type="caution">
    <text evidence="11">The sequence shown here is derived from an EMBL/GenBank/DDBJ whole genome shotgun (WGS) entry which is preliminary data.</text>
</comment>
<evidence type="ECO:0000256" key="8">
    <source>
        <dbReference type="ARBA" id="ARBA00022679"/>
    </source>
</evidence>
<dbReference type="Gene3D" id="1.10.1610.10">
    <property type="match status" value="1"/>
</dbReference>
<proteinExistence type="inferred from homology"/>
<evidence type="ECO:0000256" key="5">
    <source>
        <dbReference type="ARBA" id="ARBA00015486"/>
    </source>
</evidence>
<organism evidence="11 12">
    <name type="scientific">Clostridium fessum</name>
    <dbReference type="NCBI Taxonomy" id="2126740"/>
    <lineage>
        <taxon>Bacteria</taxon>
        <taxon>Bacillati</taxon>
        <taxon>Bacillota</taxon>
        <taxon>Clostridia</taxon>
        <taxon>Eubacteriales</taxon>
        <taxon>Clostridiaceae</taxon>
        <taxon>Clostridium</taxon>
    </lineage>
</organism>
<evidence type="ECO:0000256" key="1">
    <source>
        <dbReference type="ARBA" id="ARBA00002197"/>
    </source>
</evidence>
<keyword evidence="6" id="KW-0169">Cobalamin biosynthesis</keyword>
<evidence type="ECO:0000256" key="4">
    <source>
        <dbReference type="ARBA" id="ARBA00011991"/>
    </source>
</evidence>
<dbReference type="GO" id="GO:0008939">
    <property type="term" value="F:nicotinate-nucleotide-dimethylbenzimidazole phosphoribosyltransferase activity"/>
    <property type="evidence" value="ECO:0007669"/>
    <property type="project" value="UniProtKB-UniRule"/>
</dbReference>
<evidence type="ECO:0000313" key="11">
    <source>
        <dbReference type="EMBL" id="PST38760.1"/>
    </source>
</evidence>
<dbReference type="FunFam" id="3.40.50.10210:FF:000001">
    <property type="entry name" value="Nicotinate-nucleotide--dimethylbenzimidazole phosphoribosyltransferase"/>
    <property type="match status" value="1"/>
</dbReference>
<evidence type="ECO:0000256" key="7">
    <source>
        <dbReference type="ARBA" id="ARBA00022676"/>
    </source>
</evidence>
<dbReference type="RefSeq" id="WP_106999945.1">
    <property type="nucleotide sequence ID" value="NZ_PYLO01000001.1"/>
</dbReference>
<accession>A0A2T3FU10</accession>
<keyword evidence="12" id="KW-1185">Reference proteome</keyword>
<sequence>MQQENMKTLESLEDFRHFSEKELEIRFDQLKKQIVPADKTIREQAEKHWEHVAKPLGSLGVLEEDIVRAAAAQGEEVPDFSKRALLIFCADNGVVEEGVSQTGQEVTAAVVSNMTRGRSCSCLMAVKAETDVFPIDMGIACEVEHRGELYPLTERKIRRGTSNFTKAAAMTRQEVLTAILTGIDAVRVLKEQGYRLSAVGEMGIGNTTTSSAVASVLLQKDPELVTGAGAGLDSAGLKRKTEVIRRGIGLHHPDPMDGMEVLQKVGGFDLAAMAGAFLGGAIYHVPVVIDGVIAAAAAAAAGRIAPAATDYMLAAHVSAEPASIWLLDLIGVTPAIQAGLRLGEGTGALALFPLLDMALSIYRDMDTFAEMEIEEYKPLV</sequence>
<dbReference type="EC" id="2.4.2.21" evidence="4 10"/>
<evidence type="ECO:0000256" key="10">
    <source>
        <dbReference type="NCBIfam" id="TIGR03160"/>
    </source>
</evidence>
<dbReference type="InterPro" id="IPR036087">
    <property type="entry name" value="Nict_dMeBzImd_PRibTrfase_sf"/>
</dbReference>
<evidence type="ECO:0000256" key="3">
    <source>
        <dbReference type="ARBA" id="ARBA00007110"/>
    </source>
</evidence>
<dbReference type="CDD" id="cd02439">
    <property type="entry name" value="DMB-PRT_CobT"/>
    <property type="match status" value="1"/>
</dbReference>
<evidence type="ECO:0000256" key="6">
    <source>
        <dbReference type="ARBA" id="ARBA00022573"/>
    </source>
</evidence>
<keyword evidence="8 11" id="KW-0808">Transferase</keyword>
<comment type="function">
    <text evidence="1">Catalyzes the synthesis of alpha-ribazole-5'-phosphate from nicotinate mononucleotide (NAMN) and 5,6-dimethylbenzimidazole (DMB).</text>
</comment>
<evidence type="ECO:0000256" key="9">
    <source>
        <dbReference type="ARBA" id="ARBA00047340"/>
    </source>
</evidence>
<dbReference type="Proteomes" id="UP000241048">
    <property type="component" value="Unassembled WGS sequence"/>
</dbReference>
<dbReference type="UniPathway" id="UPA00061">
    <property type="reaction ID" value="UER00516"/>
</dbReference>
<reference evidence="11 12" key="1">
    <citation type="submission" date="2018-03" db="EMBL/GenBank/DDBJ databases">
        <title>Lachnoclostridium SNUG30386 gen.nov., sp.nov., isolated from human faeces.</title>
        <authorList>
            <person name="Seo B."/>
            <person name="Jeon K."/>
            <person name="Ko G."/>
        </authorList>
    </citation>
    <scope>NUCLEOTIDE SEQUENCE [LARGE SCALE GENOMIC DNA]</scope>
    <source>
        <strain evidence="11 12">SNUG30386</strain>
    </source>
</reference>
<protein>
    <recommendedName>
        <fullName evidence="5 10">Nicotinate-nucleotide--dimethylbenzimidazole phosphoribosyltransferase</fullName>
        <ecNumber evidence="4 10">2.4.2.21</ecNumber>
    </recommendedName>
</protein>
<dbReference type="NCBIfam" id="TIGR03160">
    <property type="entry name" value="cobT_DBIPRT"/>
    <property type="match status" value="1"/>
</dbReference>
<comment type="similarity">
    <text evidence="3">Belongs to the CobT family.</text>
</comment>